<organism evidence="6 7">
    <name type="scientific">Rhododendron griersonianum</name>
    <dbReference type="NCBI Taxonomy" id="479676"/>
    <lineage>
        <taxon>Eukaryota</taxon>
        <taxon>Viridiplantae</taxon>
        <taxon>Streptophyta</taxon>
        <taxon>Embryophyta</taxon>
        <taxon>Tracheophyta</taxon>
        <taxon>Spermatophyta</taxon>
        <taxon>Magnoliopsida</taxon>
        <taxon>eudicotyledons</taxon>
        <taxon>Gunneridae</taxon>
        <taxon>Pentapetalae</taxon>
        <taxon>asterids</taxon>
        <taxon>Ericales</taxon>
        <taxon>Ericaceae</taxon>
        <taxon>Ericoideae</taxon>
        <taxon>Rhodoreae</taxon>
        <taxon>Rhododendron</taxon>
    </lineage>
</organism>
<name>A0AAV6L1T6_9ERIC</name>
<dbReference type="Pfam" id="PF20297">
    <property type="entry name" value="MSSS"/>
    <property type="match status" value="1"/>
</dbReference>
<accession>A0AAV6L1T6</accession>
<keyword evidence="7" id="KW-1185">Reference proteome</keyword>
<evidence type="ECO:0000313" key="6">
    <source>
        <dbReference type="EMBL" id="KAG5558952.1"/>
    </source>
</evidence>
<proteinExistence type="predicted"/>
<feature type="compositionally biased region" description="Polar residues" evidence="4">
    <location>
        <begin position="754"/>
        <end position="779"/>
    </location>
</feature>
<evidence type="ECO:0000256" key="3">
    <source>
        <dbReference type="ARBA" id="ARBA00023125"/>
    </source>
</evidence>
<dbReference type="Gene3D" id="3.40.50.300">
    <property type="entry name" value="P-loop containing nucleotide triphosphate hydrolases"/>
    <property type="match status" value="2"/>
</dbReference>
<dbReference type="InterPro" id="IPR045076">
    <property type="entry name" value="MutS"/>
</dbReference>
<feature type="compositionally biased region" description="Basic and acidic residues" evidence="4">
    <location>
        <begin position="798"/>
        <end position="808"/>
    </location>
</feature>
<gene>
    <name evidence="6" type="ORF">RHGRI_008787</name>
</gene>
<dbReference type="PANTHER" id="PTHR48466">
    <property type="entry name" value="OS10G0509000 PROTEIN-RELATED"/>
    <property type="match status" value="1"/>
</dbReference>
<dbReference type="GO" id="GO:0006298">
    <property type="term" value="P:mismatch repair"/>
    <property type="evidence" value="ECO:0007669"/>
    <property type="project" value="InterPro"/>
</dbReference>
<dbReference type="GO" id="GO:0016887">
    <property type="term" value="F:ATP hydrolysis activity"/>
    <property type="evidence" value="ECO:0007669"/>
    <property type="project" value="InterPro"/>
</dbReference>
<dbReference type="SUPFAM" id="SSF48334">
    <property type="entry name" value="DNA repair protein MutS, domain III"/>
    <property type="match status" value="1"/>
</dbReference>
<evidence type="ECO:0000256" key="4">
    <source>
        <dbReference type="SAM" id="MobiDB-lite"/>
    </source>
</evidence>
<comment type="caution">
    <text evidence="6">The sequence shown here is derived from an EMBL/GenBank/DDBJ whole genome shotgun (WGS) entry which is preliminary data.</text>
</comment>
<evidence type="ECO:0000256" key="1">
    <source>
        <dbReference type="ARBA" id="ARBA00022741"/>
    </source>
</evidence>
<evidence type="ECO:0000313" key="7">
    <source>
        <dbReference type="Proteomes" id="UP000823749"/>
    </source>
</evidence>
<dbReference type="GO" id="GO:0140664">
    <property type="term" value="F:ATP-dependent DNA damage sensor activity"/>
    <property type="evidence" value="ECO:0007669"/>
    <property type="project" value="InterPro"/>
</dbReference>
<dbReference type="EMBL" id="JACTNZ010000003">
    <property type="protein sequence ID" value="KAG5558952.1"/>
    <property type="molecule type" value="Genomic_DNA"/>
</dbReference>
<dbReference type="GO" id="GO:0004519">
    <property type="term" value="F:endonuclease activity"/>
    <property type="evidence" value="ECO:0007669"/>
    <property type="project" value="InterPro"/>
</dbReference>
<dbReference type="InterPro" id="IPR005747">
    <property type="entry name" value="MutS2"/>
</dbReference>
<dbReference type="InterPro" id="IPR036187">
    <property type="entry name" value="DNA_mismatch_repair_MutS_sf"/>
</dbReference>
<sequence length="888" mass="98191">MLLHSVAFGNYYIPFFNAVTTRITINGSSRRCSLAKFESRAFLKNSSPLLPKAIDSKPSVVHDSLRLLEWDKLCDSAQLWTLNQTYEESMRLLGETNVAVEMHNHGGCAMDFSGIDIGLVKSAIQHAQGGQPVDGSEAMATVALILYAETLQYNLKSAIKEDAEWYQRFMPLSVTILELVISRSVVKLVQQLIDEDGSVKDSASSALKHSRDQVRLLESKLYQLMNSLVQNKMSETSILEVSNIDGRICVRLGADSPMSFEGLLLSSGSGGESIIEPLSAVPLNDELQQAKALVAKAEADVLLKISEKMRVDIGDIEKLLNKTIELDVINARATYSLSFGGTCPDLFLAETKDGDLAIDMLLGNRNAKNWTLYIPKAYHPILLQQHRQKLRKARKDVTNATSEIRRRNQGEIMNQNEETDINLSSFEMLVTKLEQSPPIPVDIFVAQKTRVLVITGPNTGGKTLYLKTIGLAAVMAKSGLYVLSSEPVKIPWFDSVLADIGDEQSLSQSLSTFSGHLRQINEILKHSTSKTLVLLDEVGAGTNPLEGAALGISLLESLAESGPSQHLLNNDAFENACMEFDEVNLKPTYRILWGVPGLSVLLDHKCSISPLYCMDGMVLVRINAASNCLRCVLLTPKMHFSSAPCGRSNAIKIAERLGLPNVILGNARELYGAGSAEINEVIFEMERLKQNLRKHVYEGQKYLKLSRDLHENLLVTRRKVMDHGTDQRYRMMQQVSEMASMARSILHKKRRQNRASATRPSQPTVANNSQDKPKINSQDAVIESSGIPVPTKASDSSENARKLPLEKQAKLPKVGDTVHVSSFNKEATVLKVEPSKEELLVQVGQMKLKLKLADVTTDWYLLATLSHSELPTPYVRRHTGLSGEGKHK</sequence>
<dbReference type="SMART" id="SM00534">
    <property type="entry name" value="MUTSac"/>
    <property type="match status" value="1"/>
</dbReference>
<keyword evidence="2" id="KW-0067">ATP-binding</keyword>
<dbReference type="GO" id="GO:0030983">
    <property type="term" value="F:mismatched DNA binding"/>
    <property type="evidence" value="ECO:0007669"/>
    <property type="project" value="InterPro"/>
</dbReference>
<dbReference type="GO" id="GO:0045910">
    <property type="term" value="P:negative regulation of DNA recombination"/>
    <property type="evidence" value="ECO:0007669"/>
    <property type="project" value="InterPro"/>
</dbReference>
<reference evidence="6" key="1">
    <citation type="submission" date="2020-08" db="EMBL/GenBank/DDBJ databases">
        <title>Plant Genome Project.</title>
        <authorList>
            <person name="Zhang R.-G."/>
        </authorList>
    </citation>
    <scope>NUCLEOTIDE SEQUENCE</scope>
    <source>
        <strain evidence="6">WSP0</strain>
        <tissue evidence="6">Leaf</tissue>
    </source>
</reference>
<keyword evidence="3" id="KW-0238">DNA-binding</keyword>
<protein>
    <recommendedName>
        <fullName evidence="5">DNA mismatch repair proteins mutS family domain-containing protein</fullName>
    </recommendedName>
</protein>
<feature type="region of interest" description="Disordered" evidence="4">
    <location>
        <begin position="746"/>
        <end position="808"/>
    </location>
</feature>
<dbReference type="GO" id="GO:0005524">
    <property type="term" value="F:ATP binding"/>
    <property type="evidence" value="ECO:0007669"/>
    <property type="project" value="UniProtKB-KW"/>
</dbReference>
<dbReference type="Proteomes" id="UP000823749">
    <property type="component" value="Chromosome 3"/>
</dbReference>
<keyword evidence="1" id="KW-0547">Nucleotide-binding</keyword>
<dbReference type="PANTHER" id="PTHR48466:SF2">
    <property type="entry name" value="OS10G0509000 PROTEIN"/>
    <property type="match status" value="1"/>
</dbReference>
<feature type="domain" description="DNA mismatch repair proteins mutS family" evidence="5">
    <location>
        <begin position="531"/>
        <end position="547"/>
    </location>
</feature>
<dbReference type="Pfam" id="PF00488">
    <property type="entry name" value="MutS_V"/>
    <property type="match status" value="1"/>
</dbReference>
<dbReference type="InterPro" id="IPR046893">
    <property type="entry name" value="MSSS"/>
</dbReference>
<evidence type="ECO:0000256" key="2">
    <source>
        <dbReference type="ARBA" id="ARBA00022840"/>
    </source>
</evidence>
<dbReference type="InterPro" id="IPR027417">
    <property type="entry name" value="P-loop_NTPase"/>
</dbReference>
<dbReference type="AlphaFoldDB" id="A0AAV6L1T6"/>
<evidence type="ECO:0000259" key="5">
    <source>
        <dbReference type="PROSITE" id="PS00486"/>
    </source>
</evidence>
<dbReference type="InterPro" id="IPR000432">
    <property type="entry name" value="DNA_mismatch_repair_MutS_C"/>
</dbReference>
<dbReference type="PIRSF" id="PIRSF005814">
    <property type="entry name" value="MutS_YshD"/>
    <property type="match status" value="1"/>
</dbReference>
<dbReference type="PROSITE" id="PS00486">
    <property type="entry name" value="DNA_MISMATCH_REPAIR_2"/>
    <property type="match status" value="1"/>
</dbReference>
<dbReference type="SUPFAM" id="SSF52540">
    <property type="entry name" value="P-loop containing nucleoside triphosphate hydrolases"/>
    <property type="match status" value="1"/>
</dbReference>